<evidence type="ECO:0000256" key="5">
    <source>
        <dbReference type="HAMAP-Rule" id="MF_00658"/>
    </source>
</evidence>
<dbReference type="AlphaFoldDB" id="A0A9D1M3A6"/>
<feature type="binding site" evidence="5">
    <location>
        <begin position="113"/>
        <end position="118"/>
    </location>
    <ligand>
        <name>S-adenosyl-L-methionine</name>
        <dbReference type="ChEBI" id="CHEBI:59789"/>
    </ligand>
</feature>
<feature type="binding site" evidence="5">
    <location>
        <position position="94"/>
    </location>
    <ligand>
        <name>S-adenosyl-L-methionine</name>
        <dbReference type="ChEBI" id="CHEBI:59789"/>
    </ligand>
</feature>
<dbReference type="Pfam" id="PF02590">
    <property type="entry name" value="SPOUT_MTase"/>
    <property type="match status" value="1"/>
</dbReference>
<proteinExistence type="inferred from homology"/>
<keyword evidence="1 5" id="KW-0489">Methyltransferase</keyword>
<keyword evidence="3 5" id="KW-0949">S-adenosyl-L-methionine</keyword>
<dbReference type="InterPro" id="IPR029026">
    <property type="entry name" value="tRNA_m1G_MTases_N"/>
</dbReference>
<reference evidence="6" key="1">
    <citation type="submission" date="2020-10" db="EMBL/GenBank/DDBJ databases">
        <authorList>
            <person name="Gilroy R."/>
        </authorList>
    </citation>
    <scope>NUCLEOTIDE SEQUENCE</scope>
    <source>
        <strain evidence="6">ChiW3-316</strain>
    </source>
</reference>
<comment type="subcellular location">
    <subcellularLocation>
        <location evidence="5">Cytoplasm</location>
    </subcellularLocation>
</comment>
<dbReference type="EC" id="2.1.1.177" evidence="5"/>
<feature type="binding site" evidence="5">
    <location>
        <position position="62"/>
    </location>
    <ligand>
        <name>S-adenosyl-L-methionine</name>
        <dbReference type="ChEBI" id="CHEBI:59789"/>
    </ligand>
</feature>
<evidence type="ECO:0000256" key="1">
    <source>
        <dbReference type="ARBA" id="ARBA00022603"/>
    </source>
</evidence>
<comment type="similarity">
    <text evidence="4 5">Belongs to the RNA methyltransferase RlmH family.</text>
</comment>
<dbReference type="PIRSF" id="PIRSF004505">
    <property type="entry name" value="MT_bac"/>
    <property type="match status" value="1"/>
</dbReference>
<evidence type="ECO:0000256" key="3">
    <source>
        <dbReference type="ARBA" id="ARBA00022691"/>
    </source>
</evidence>
<dbReference type="EMBL" id="DVNC01000020">
    <property type="protein sequence ID" value="HIU52845.1"/>
    <property type="molecule type" value="Genomic_DNA"/>
</dbReference>
<dbReference type="CDD" id="cd18081">
    <property type="entry name" value="RlmH-like"/>
    <property type="match status" value="1"/>
</dbReference>
<evidence type="ECO:0000256" key="4">
    <source>
        <dbReference type="ARBA" id="ARBA00038303"/>
    </source>
</evidence>
<dbReference type="PANTHER" id="PTHR33603">
    <property type="entry name" value="METHYLTRANSFERASE"/>
    <property type="match status" value="1"/>
</dbReference>
<keyword evidence="5" id="KW-0698">rRNA processing</keyword>
<name>A0A9D1M3A6_9PROT</name>
<dbReference type="InterPro" id="IPR003742">
    <property type="entry name" value="RlmH-like"/>
</dbReference>
<keyword evidence="5" id="KW-0963">Cytoplasm</keyword>
<evidence type="ECO:0000256" key="2">
    <source>
        <dbReference type="ARBA" id="ARBA00022679"/>
    </source>
</evidence>
<keyword evidence="2 5" id="KW-0808">Transferase</keyword>
<comment type="function">
    <text evidence="5">Specifically methylates the pseudouridine at position 1915 (m3Psi1915) in 23S rRNA.</text>
</comment>
<dbReference type="PANTHER" id="PTHR33603:SF1">
    <property type="entry name" value="RIBOSOMAL RNA LARGE SUBUNIT METHYLTRANSFERASE H"/>
    <property type="match status" value="1"/>
</dbReference>
<comment type="catalytic activity">
    <reaction evidence="5">
        <text>pseudouridine(1915) in 23S rRNA + S-adenosyl-L-methionine = N(3)-methylpseudouridine(1915) in 23S rRNA + S-adenosyl-L-homocysteine + H(+)</text>
        <dbReference type="Rhea" id="RHEA:42752"/>
        <dbReference type="Rhea" id="RHEA-COMP:10221"/>
        <dbReference type="Rhea" id="RHEA-COMP:10222"/>
        <dbReference type="ChEBI" id="CHEBI:15378"/>
        <dbReference type="ChEBI" id="CHEBI:57856"/>
        <dbReference type="ChEBI" id="CHEBI:59789"/>
        <dbReference type="ChEBI" id="CHEBI:65314"/>
        <dbReference type="ChEBI" id="CHEBI:74486"/>
        <dbReference type="EC" id="2.1.1.177"/>
    </reaction>
</comment>
<gene>
    <name evidence="5" type="primary">rlmH</name>
    <name evidence="6" type="ORF">IAD20_02055</name>
</gene>
<accession>A0A9D1M3A6</accession>
<dbReference type="GO" id="GO:0070038">
    <property type="term" value="F:rRNA (pseudouridine-N3-)-methyltransferase activity"/>
    <property type="evidence" value="ECO:0007669"/>
    <property type="project" value="UniProtKB-UniRule"/>
</dbReference>
<evidence type="ECO:0000313" key="6">
    <source>
        <dbReference type="EMBL" id="HIU52845.1"/>
    </source>
</evidence>
<comment type="subunit">
    <text evidence="5">Homodimer.</text>
</comment>
<dbReference type="InterPro" id="IPR029028">
    <property type="entry name" value="Alpha/beta_knot_MTases"/>
</dbReference>
<reference evidence="6" key="2">
    <citation type="journal article" date="2021" name="PeerJ">
        <title>Extensive microbial diversity within the chicken gut microbiome revealed by metagenomics and culture.</title>
        <authorList>
            <person name="Gilroy R."/>
            <person name="Ravi A."/>
            <person name="Getino M."/>
            <person name="Pursley I."/>
            <person name="Horton D.L."/>
            <person name="Alikhan N.F."/>
            <person name="Baker D."/>
            <person name="Gharbi K."/>
            <person name="Hall N."/>
            <person name="Watson M."/>
            <person name="Adriaenssens E.M."/>
            <person name="Foster-Nyarko E."/>
            <person name="Jarju S."/>
            <person name="Secka A."/>
            <person name="Antonio M."/>
            <person name="Oren A."/>
            <person name="Chaudhuri R.R."/>
            <person name="La Ragione R."/>
            <person name="Hildebrand F."/>
            <person name="Pallen M.J."/>
        </authorList>
    </citation>
    <scope>NUCLEOTIDE SEQUENCE</scope>
    <source>
        <strain evidence="6">ChiW3-316</strain>
    </source>
</reference>
<evidence type="ECO:0000313" key="7">
    <source>
        <dbReference type="Proteomes" id="UP000824107"/>
    </source>
</evidence>
<dbReference type="Proteomes" id="UP000824107">
    <property type="component" value="Unassembled WGS sequence"/>
</dbReference>
<dbReference type="Gene3D" id="3.40.1280.10">
    <property type="match status" value="1"/>
</dbReference>
<protein>
    <recommendedName>
        <fullName evidence="5">Ribosomal RNA large subunit methyltransferase H</fullName>
        <ecNumber evidence="5">2.1.1.177</ecNumber>
    </recommendedName>
    <alternativeName>
        <fullName evidence="5">23S rRNA (pseudouridine1915-N3)-methyltransferase</fullName>
    </alternativeName>
    <alternativeName>
        <fullName evidence="5">23S rRNA m3Psi1915 methyltransferase</fullName>
    </alternativeName>
    <alternativeName>
        <fullName evidence="5">rRNA (pseudouridine-N3-)-methyltransferase RlmH</fullName>
    </alternativeName>
</protein>
<dbReference type="GO" id="GO:0005737">
    <property type="term" value="C:cytoplasm"/>
    <property type="evidence" value="ECO:0007669"/>
    <property type="project" value="UniProtKB-SubCell"/>
</dbReference>
<organism evidence="6 7">
    <name type="scientific">Candidatus Scatocola faecipullorum</name>
    <dbReference type="NCBI Taxonomy" id="2840917"/>
    <lineage>
        <taxon>Bacteria</taxon>
        <taxon>Pseudomonadati</taxon>
        <taxon>Pseudomonadota</taxon>
        <taxon>Alphaproteobacteria</taxon>
        <taxon>Rhodospirillales</taxon>
        <taxon>Rhodospirillaceae</taxon>
        <taxon>Rhodospirillaceae incertae sedis</taxon>
        <taxon>Candidatus Scatocola</taxon>
    </lineage>
</organism>
<dbReference type="SUPFAM" id="SSF75217">
    <property type="entry name" value="alpha/beta knot"/>
    <property type="match status" value="1"/>
</dbReference>
<comment type="caution">
    <text evidence="6">The sequence shown here is derived from an EMBL/GenBank/DDBJ whole genome shotgun (WGS) entry which is preliminary data.</text>
</comment>
<dbReference type="HAMAP" id="MF_00658">
    <property type="entry name" value="23SrRNA_methyltr_H"/>
    <property type="match status" value="1"/>
</dbReference>
<sequence>MKVLIIAIGKCRKNSPEAQIIAEYIKRSGWEVVVKEKDNATQAEEAKFLQESIPAGAKVIVLDERGENIKSLELAHRIENWMLNGCSEICFLIGGADGHLPSTRERADMLLSFGRLTLPHMLMRAVLAEQIYRVQTIIAHHPYHRE</sequence>